<dbReference type="Pfam" id="PF12973">
    <property type="entry name" value="Cupin_7"/>
    <property type="match status" value="1"/>
</dbReference>
<name>A0AAU7KIA6_9GAMM</name>
<protein>
    <submittedName>
        <fullName evidence="2">2,4'-dihydroxyacetophenone dioxygenase family protein</fullName>
    </submittedName>
</protein>
<evidence type="ECO:0000313" key="2">
    <source>
        <dbReference type="EMBL" id="XBO71405.1"/>
    </source>
</evidence>
<dbReference type="CDD" id="cd20302">
    <property type="entry name" value="cupin_DAD"/>
    <property type="match status" value="1"/>
</dbReference>
<keyword evidence="2" id="KW-0223">Dioxygenase</keyword>
<reference evidence="2" key="1">
    <citation type="submission" date="2022-06" db="EMBL/GenBank/DDBJ databases">
        <title>A novel DMS-producing enzyme.</title>
        <authorList>
            <person name="Zhang Y."/>
        </authorList>
    </citation>
    <scope>NUCLEOTIDE SEQUENCE</scope>
    <source>
        <strain evidence="2">RT37</strain>
    </source>
</reference>
<dbReference type="RefSeq" id="WP_348827446.1">
    <property type="nucleotide sequence ID" value="NZ_CP098827.1"/>
</dbReference>
<accession>A0AAU7KIA6</accession>
<dbReference type="InterPro" id="IPR011051">
    <property type="entry name" value="RmlC_Cupin_sf"/>
</dbReference>
<dbReference type="Gene3D" id="2.60.120.10">
    <property type="entry name" value="Jelly Rolls"/>
    <property type="match status" value="1"/>
</dbReference>
<organism evidence="2">
    <name type="scientific">Halomonas sp. RT37</name>
    <dbReference type="NCBI Taxonomy" id="2950872"/>
    <lineage>
        <taxon>Bacteria</taxon>
        <taxon>Pseudomonadati</taxon>
        <taxon>Pseudomonadota</taxon>
        <taxon>Gammaproteobacteria</taxon>
        <taxon>Oceanospirillales</taxon>
        <taxon>Halomonadaceae</taxon>
        <taxon>Halomonas</taxon>
    </lineage>
</organism>
<gene>
    <name evidence="2" type="ORF">NFG58_01400</name>
</gene>
<dbReference type="EMBL" id="CP098827">
    <property type="protein sequence ID" value="XBO71405.1"/>
    <property type="molecule type" value="Genomic_DNA"/>
</dbReference>
<keyword evidence="2" id="KW-0560">Oxidoreductase</keyword>
<dbReference type="GO" id="GO:0051213">
    <property type="term" value="F:dioxygenase activity"/>
    <property type="evidence" value="ECO:0007669"/>
    <property type="project" value="UniProtKB-KW"/>
</dbReference>
<dbReference type="InterPro" id="IPR014710">
    <property type="entry name" value="RmlC-like_jellyroll"/>
</dbReference>
<evidence type="ECO:0000259" key="1">
    <source>
        <dbReference type="Pfam" id="PF12973"/>
    </source>
</evidence>
<proteinExistence type="predicted"/>
<sequence>MPFPFQFSTHDALLTLDTQELPIYEDALPGIPGVDVQPLFLDPHNGVWVLRVKFKPGVVLPKHYHTGTVHFFTLSGRWHYLEYPDQPQTAGCYLYEPGGSIHTFATPADNDGITDTFMVVEGANVNFDQQGNYLGLMDASSIMGLIDALITERGLDPARYVTPPQPHYTDAPR</sequence>
<dbReference type="SUPFAM" id="SSF51182">
    <property type="entry name" value="RmlC-like cupins"/>
    <property type="match status" value="1"/>
</dbReference>
<feature type="domain" description="ChrR-like cupin" evidence="1">
    <location>
        <begin position="29"/>
        <end position="104"/>
    </location>
</feature>
<dbReference type="InterPro" id="IPR025979">
    <property type="entry name" value="ChrR-like_cupin_dom"/>
</dbReference>
<dbReference type="AlphaFoldDB" id="A0AAU7KIA6"/>